<sequence length="104" mass="11871">MKKTTFFPPLLIFFVLHELEEERFEPPPQLPKDNEIVRYVLSEAEAEEEWAEVLRSLTAKDDESLYNLVSHGGDDSYLRSSRKVAVGWAARAAALHDFSALTAY</sequence>
<protein>
    <submittedName>
        <fullName evidence="1">Uncharacterized protein</fullName>
    </submittedName>
</protein>
<dbReference type="AlphaFoldDB" id="A0AAQ3JQ56"/>
<dbReference type="EMBL" id="CP136890">
    <property type="protein sequence ID" value="WOK93272.1"/>
    <property type="molecule type" value="Genomic_DNA"/>
</dbReference>
<organism evidence="1 2">
    <name type="scientific">Canna indica</name>
    <name type="common">Indian-shot</name>
    <dbReference type="NCBI Taxonomy" id="4628"/>
    <lineage>
        <taxon>Eukaryota</taxon>
        <taxon>Viridiplantae</taxon>
        <taxon>Streptophyta</taxon>
        <taxon>Embryophyta</taxon>
        <taxon>Tracheophyta</taxon>
        <taxon>Spermatophyta</taxon>
        <taxon>Magnoliopsida</taxon>
        <taxon>Liliopsida</taxon>
        <taxon>Zingiberales</taxon>
        <taxon>Cannaceae</taxon>
        <taxon>Canna</taxon>
    </lineage>
</organism>
<evidence type="ECO:0000313" key="2">
    <source>
        <dbReference type="Proteomes" id="UP001327560"/>
    </source>
</evidence>
<keyword evidence="2" id="KW-1185">Reference proteome</keyword>
<accession>A0AAQ3JQ56</accession>
<name>A0AAQ3JQ56_9LILI</name>
<dbReference type="Proteomes" id="UP001327560">
    <property type="component" value="Chromosome 1"/>
</dbReference>
<evidence type="ECO:0000313" key="1">
    <source>
        <dbReference type="EMBL" id="WOK93272.1"/>
    </source>
</evidence>
<proteinExistence type="predicted"/>
<reference evidence="1 2" key="1">
    <citation type="submission" date="2023-10" db="EMBL/GenBank/DDBJ databases">
        <title>Chromosome-scale genome assembly provides insights into flower coloration mechanisms of Canna indica.</title>
        <authorList>
            <person name="Li C."/>
        </authorList>
    </citation>
    <scope>NUCLEOTIDE SEQUENCE [LARGE SCALE GENOMIC DNA]</scope>
    <source>
        <tissue evidence="1">Flower</tissue>
    </source>
</reference>
<gene>
    <name evidence="1" type="ORF">Cni_G01967</name>
</gene>